<dbReference type="InterPro" id="IPR024278">
    <property type="entry name" value="DUF3823_N"/>
</dbReference>
<dbReference type="Gene3D" id="2.60.40.2060">
    <property type="match status" value="1"/>
</dbReference>
<evidence type="ECO:0000313" key="4">
    <source>
        <dbReference type="Proteomes" id="UP000823771"/>
    </source>
</evidence>
<dbReference type="Proteomes" id="UP000823771">
    <property type="component" value="Unassembled WGS sequence"/>
</dbReference>
<reference evidence="3" key="2">
    <citation type="journal article" date="2021" name="PeerJ">
        <title>Extensive microbial diversity within the chicken gut microbiome revealed by metagenomics and culture.</title>
        <authorList>
            <person name="Gilroy R."/>
            <person name="Ravi A."/>
            <person name="Getino M."/>
            <person name="Pursley I."/>
            <person name="Horton D.L."/>
            <person name="Alikhan N.F."/>
            <person name="Baker D."/>
            <person name="Gharbi K."/>
            <person name="Hall N."/>
            <person name="Watson M."/>
            <person name="Adriaenssens E.M."/>
            <person name="Foster-Nyarko E."/>
            <person name="Jarju S."/>
            <person name="Secka A."/>
            <person name="Antonio M."/>
            <person name="Oren A."/>
            <person name="Chaudhuri R.R."/>
            <person name="La Ragione R."/>
            <person name="Hildebrand F."/>
            <person name="Pallen M.J."/>
        </authorList>
    </citation>
    <scope>NUCLEOTIDE SEQUENCE</scope>
    <source>
        <strain evidence="3">2478</strain>
    </source>
</reference>
<reference evidence="3" key="1">
    <citation type="submission" date="2020-10" db="EMBL/GenBank/DDBJ databases">
        <authorList>
            <person name="Gilroy R."/>
        </authorList>
    </citation>
    <scope>NUCLEOTIDE SEQUENCE</scope>
    <source>
        <strain evidence="3">2478</strain>
    </source>
</reference>
<feature type="signal peptide" evidence="1">
    <location>
        <begin position="1"/>
        <end position="19"/>
    </location>
</feature>
<feature type="domain" description="DUF3823" evidence="2">
    <location>
        <begin position="31"/>
        <end position="118"/>
    </location>
</feature>
<keyword evidence="1" id="KW-0732">Signal</keyword>
<comment type="caution">
    <text evidence="3">The sequence shown here is derived from an EMBL/GenBank/DDBJ whole genome shotgun (WGS) entry which is preliminary data.</text>
</comment>
<sequence>MKKILYAFCGLFALSFASSCGVDNYALPEETFKGAFIDKETGEPFQTAVGGTGIRIRMMEYSWSDDPTPYDFYAKADGTFQNTKVFKGTYGVTPEGPFVPLEEEIFDIKGVVEKTYEVEPLLRIEWIGEPVVDNDNGTVTVKVRITRGTDNPDWQHPLAEAWLFVSENSHVADNNYSPNYSTHLSAEELEFGKEITIVSGCPKGMGETPIAFPSFSRKYAIRVGVRTNVQITGQNKYNYTTSKIITTDPNY</sequence>
<protein>
    <submittedName>
        <fullName evidence="3">DUF3823 domain-containing protein</fullName>
    </submittedName>
</protein>
<accession>A0A9D9IT34</accession>
<dbReference type="EMBL" id="JADILZ010000004">
    <property type="protein sequence ID" value="MBO8477326.1"/>
    <property type="molecule type" value="Genomic_DNA"/>
</dbReference>
<feature type="chain" id="PRO_5038637274" evidence="1">
    <location>
        <begin position="20"/>
        <end position="251"/>
    </location>
</feature>
<gene>
    <name evidence="3" type="ORF">IAB80_00240</name>
</gene>
<evidence type="ECO:0000313" key="3">
    <source>
        <dbReference type="EMBL" id="MBO8477326.1"/>
    </source>
</evidence>
<dbReference type="Gene3D" id="2.60.40.1120">
    <property type="entry name" value="Carboxypeptidase-like, regulatory domain"/>
    <property type="match status" value="1"/>
</dbReference>
<name>A0A9D9IT34_9BACT</name>
<dbReference type="AlphaFoldDB" id="A0A9D9IT34"/>
<dbReference type="Pfam" id="PF12866">
    <property type="entry name" value="DUF3823"/>
    <property type="match status" value="1"/>
</dbReference>
<evidence type="ECO:0000256" key="1">
    <source>
        <dbReference type="SAM" id="SignalP"/>
    </source>
</evidence>
<dbReference type="PROSITE" id="PS51257">
    <property type="entry name" value="PROKAR_LIPOPROTEIN"/>
    <property type="match status" value="1"/>
</dbReference>
<organism evidence="3 4">
    <name type="scientific">Candidatus Cryptobacteroides excrementipullorum</name>
    <dbReference type="NCBI Taxonomy" id="2840761"/>
    <lineage>
        <taxon>Bacteria</taxon>
        <taxon>Pseudomonadati</taxon>
        <taxon>Bacteroidota</taxon>
        <taxon>Bacteroidia</taxon>
        <taxon>Bacteroidales</taxon>
        <taxon>Candidatus Cryptobacteroides</taxon>
    </lineage>
</organism>
<evidence type="ECO:0000259" key="2">
    <source>
        <dbReference type="Pfam" id="PF12866"/>
    </source>
</evidence>
<proteinExistence type="predicted"/>